<keyword evidence="8 10" id="KW-0862">Zinc</keyword>
<evidence type="ECO:0000256" key="5">
    <source>
        <dbReference type="ARBA" id="ARBA00022605"/>
    </source>
</evidence>
<evidence type="ECO:0000256" key="10">
    <source>
        <dbReference type="HAMAP-Rule" id="MF_00172"/>
    </source>
</evidence>
<evidence type="ECO:0000256" key="12">
    <source>
        <dbReference type="PIRSR" id="PIRSR000382-2"/>
    </source>
</evidence>
<dbReference type="EMBL" id="QSLN01000007">
    <property type="protein sequence ID" value="RDV83040.1"/>
    <property type="molecule type" value="Genomic_DNA"/>
</dbReference>
<feature type="binding site" evidence="10">
    <location>
        <position position="640"/>
    </location>
    <ligand>
        <name>Zn(2+)</name>
        <dbReference type="ChEBI" id="CHEBI:29105"/>
        <note>catalytic</note>
    </ligand>
</feature>
<feature type="binding site" evidence="10">
    <location>
        <position position="664"/>
    </location>
    <ligand>
        <name>Zn(2+)</name>
        <dbReference type="ChEBI" id="CHEBI:29105"/>
        <note>catalytic</note>
    </ligand>
</feature>
<comment type="cofactor">
    <cofactor evidence="10">
        <name>Zn(2+)</name>
        <dbReference type="ChEBI" id="CHEBI:29105"/>
    </cofactor>
    <text evidence="10">Binds 1 zinc ion per subunit.</text>
</comment>
<dbReference type="Pfam" id="PF01717">
    <property type="entry name" value="Meth_synt_2"/>
    <property type="match status" value="1"/>
</dbReference>
<organism evidence="16 17">
    <name type="scientific">Ammonifex thiophilus</name>
    <dbReference type="NCBI Taxonomy" id="444093"/>
    <lineage>
        <taxon>Bacteria</taxon>
        <taxon>Bacillati</taxon>
        <taxon>Bacillota</taxon>
        <taxon>Clostridia</taxon>
        <taxon>Thermoanaerobacterales</taxon>
        <taxon>Thermoanaerobacteraceae</taxon>
        <taxon>Ammonifex</taxon>
    </lineage>
</organism>
<keyword evidence="17" id="KW-1185">Reference proteome</keyword>
<evidence type="ECO:0000256" key="4">
    <source>
        <dbReference type="ARBA" id="ARBA00022603"/>
    </source>
</evidence>
<dbReference type="SUPFAM" id="SSF51726">
    <property type="entry name" value="UROD/MetE-like"/>
    <property type="match status" value="2"/>
</dbReference>
<dbReference type="InterPro" id="IPR013215">
    <property type="entry name" value="Cbl-indep_Met_Synth_N"/>
</dbReference>
<feature type="binding site" evidence="10 11">
    <location>
        <position position="483"/>
    </location>
    <ligand>
        <name>L-methionine</name>
        <dbReference type="ChEBI" id="CHEBI:57844"/>
    </ligand>
</feature>
<dbReference type="RefSeq" id="WP_115792684.1">
    <property type="nucleotide sequence ID" value="NZ_QSLN01000007.1"/>
</dbReference>
<dbReference type="EC" id="2.1.1.14" evidence="10"/>
<keyword evidence="4 10" id="KW-0489">Methyltransferase</keyword>
<dbReference type="OrthoDB" id="244285at2"/>
<feature type="binding site" evidence="12">
    <location>
        <position position="725"/>
    </location>
    <ligand>
        <name>Zn(2+)</name>
        <dbReference type="ChEBI" id="CHEBI:29105"/>
        <label>1</label>
        <note>catalytic</note>
    </ligand>
</feature>
<feature type="binding site" evidence="10">
    <location>
        <position position="725"/>
    </location>
    <ligand>
        <name>Zn(2+)</name>
        <dbReference type="ChEBI" id="CHEBI:29105"/>
        <note>catalytic</note>
    </ligand>
</feature>
<feature type="binding site" evidence="10">
    <location>
        <begin position="15"/>
        <end position="18"/>
    </location>
    <ligand>
        <name>5-methyltetrahydropteroyltri-L-glutamate</name>
        <dbReference type="ChEBI" id="CHEBI:58207"/>
    </ligand>
</feature>
<keyword evidence="10" id="KW-0677">Repeat</keyword>
<dbReference type="PIRSF" id="PIRSF000382">
    <property type="entry name" value="MeTrfase_B12_ind"/>
    <property type="match status" value="1"/>
</dbReference>
<evidence type="ECO:0000313" key="17">
    <source>
        <dbReference type="Proteomes" id="UP000256329"/>
    </source>
</evidence>
<feature type="binding site" evidence="10 11">
    <location>
        <position position="598"/>
    </location>
    <ligand>
        <name>L-methionine</name>
        <dbReference type="ChEBI" id="CHEBI:57844"/>
    </ligand>
</feature>
<feature type="binding site" evidence="10 11">
    <location>
        <begin position="514"/>
        <end position="515"/>
    </location>
    <ligand>
        <name>5-methyltetrahydropteroyltri-L-glutamate</name>
        <dbReference type="ChEBI" id="CHEBI:58207"/>
    </ligand>
</feature>
<feature type="domain" description="Cobalamin-independent methionine synthase MetE N-terminal" evidence="15">
    <location>
        <begin position="4"/>
        <end position="305"/>
    </location>
</feature>
<evidence type="ECO:0000256" key="7">
    <source>
        <dbReference type="ARBA" id="ARBA00022723"/>
    </source>
</evidence>
<feature type="binding site" evidence="12">
    <location>
        <position position="640"/>
    </location>
    <ligand>
        <name>Zn(2+)</name>
        <dbReference type="ChEBI" id="CHEBI:29105"/>
        <label>1</label>
        <note>catalytic</note>
    </ligand>
</feature>
<dbReference type="Proteomes" id="UP000256329">
    <property type="component" value="Unassembled WGS sequence"/>
</dbReference>
<dbReference type="UniPathway" id="UPA00051">
    <property type="reaction ID" value="UER00082"/>
</dbReference>
<evidence type="ECO:0000256" key="1">
    <source>
        <dbReference type="ARBA" id="ARBA00002777"/>
    </source>
</evidence>
<feature type="binding site" evidence="10 11">
    <location>
        <position position="560"/>
    </location>
    <ligand>
        <name>5-methyltetrahydropteroyltri-L-glutamate</name>
        <dbReference type="ChEBI" id="CHEBI:58207"/>
    </ligand>
</feature>
<dbReference type="InterPro" id="IPR002629">
    <property type="entry name" value="Met_Synth_C/arc"/>
</dbReference>
<comment type="cofactor">
    <cofactor evidence="12">
        <name>Zn(2+)</name>
        <dbReference type="ChEBI" id="CHEBI:29105"/>
    </cofactor>
    <text evidence="12">Binds 2 Zn(2+) ions per subunit.</text>
</comment>
<dbReference type="InterPro" id="IPR006276">
    <property type="entry name" value="Cobalamin-indep_Met_synthase"/>
</dbReference>
<comment type="pathway">
    <text evidence="2 10">Amino-acid biosynthesis; L-methionine biosynthesis via de novo pathway; L-methionine from L-homocysteine (MetE route): step 1/1.</text>
</comment>
<feature type="binding site" evidence="10">
    <location>
        <position position="604"/>
    </location>
    <ligand>
        <name>5-methyltetrahydropteroyltri-L-glutamate</name>
        <dbReference type="ChEBI" id="CHEBI:58207"/>
    </ligand>
</feature>
<feature type="domain" description="Cobalamin-independent methionine synthase MetE C-terminal/archaeal" evidence="14">
    <location>
        <begin position="425"/>
        <end position="747"/>
    </location>
</feature>
<name>A0A3D8P381_9THEO</name>
<sequence>MLVSNLGYPRIGEKRELKWLLEAYWEGKLAQEAFWQEVFSLEENNWRRQLKLGVELLPVGDFSLYDHVLDLAFALDLIPQRFEFLRGRGGLELYFALARGAEGVKACALKKWFNTNYHYIVPEWEKEPRLVTNPYLEAFQRARQALGVNGKPVLVGPFTFVKLSRGYRDWREALESLLPPYVALLEQLAEAGAEWVQLDEPALVLDLEREEVEAVERTYRQLAEKSRVKIMLQTYFGSLSCYPEVMRLPVAGVGLDLVSDARHNLANLEHYGFPKDKVLGAGVVDGRNVWRTDPKRALELVRYLSGFVSPDRLWLQPSCSLLHLPVTVAGEERLPPELKNALSFADERLQELRMLKEALTRGEETVRAEIEEASRARQALDAMPGRVVPDVRRRVGVLGEEEFTRSVPFEERQKLQAEKLKLPLLPTTTIGSFPQTSALRTVRARFRRGEISKQEYRDFIRQEIARWIKIQEEIGLDVLVHGEFERSDMVEYFAAKLPGFALTANGWVQSYGSRCVKPPILYGDVWRRESLTVAETSYAQSLTTRPVKGILTGPVTMIKWSFVREDLEEEQIAYQIALALRDEIAELEREGIGIIQVDEPAFREALPLKRRERPQYLLWAAQAFRLATSGVKPETQIHTHMCYADLEEVLSALEGMDPDVVSVEAARGGAELVKQLERHGFRRGIGLGVFDVHSPYLPQEEEMERFLSRVLDLFPPDRLWVNPDCGLKTRKEEEAVEALRRMVAVARRLRAKLGG</sequence>
<dbReference type="CDD" id="cd03312">
    <property type="entry name" value="CIMS_N_terminal_like"/>
    <property type="match status" value="1"/>
</dbReference>
<dbReference type="PANTHER" id="PTHR30519">
    <property type="entry name" value="5-METHYLTETRAHYDROPTEROYLTRIGLUTAMATE--HOMOCYSTEINE METHYLTRANSFERASE"/>
    <property type="match status" value="1"/>
</dbReference>
<dbReference type="NCBIfam" id="NF003556">
    <property type="entry name" value="PRK05222.1"/>
    <property type="match status" value="1"/>
</dbReference>
<feature type="binding site" evidence="10 11">
    <location>
        <begin position="430"/>
        <end position="432"/>
    </location>
    <ligand>
        <name>L-methionine</name>
        <dbReference type="ChEBI" id="CHEBI:57844"/>
    </ligand>
</feature>
<feature type="binding site" evidence="10">
    <location>
        <position position="111"/>
    </location>
    <ligand>
        <name>5-methyltetrahydropteroyltri-L-glutamate</name>
        <dbReference type="ChEBI" id="CHEBI:58207"/>
    </ligand>
</feature>
<evidence type="ECO:0000259" key="15">
    <source>
        <dbReference type="Pfam" id="PF08267"/>
    </source>
</evidence>
<gene>
    <name evidence="10" type="primary">metE</name>
    <name evidence="16" type="ORF">DXX99_06485</name>
</gene>
<dbReference type="Gene3D" id="3.20.20.210">
    <property type="match status" value="2"/>
</dbReference>
<feature type="binding site" evidence="10 11">
    <location>
        <position position="598"/>
    </location>
    <ligand>
        <name>L-homocysteine</name>
        <dbReference type="ChEBI" id="CHEBI:58199"/>
    </ligand>
</feature>
<dbReference type="Pfam" id="PF08267">
    <property type="entry name" value="Meth_synt_1"/>
    <property type="match status" value="1"/>
</dbReference>
<dbReference type="GO" id="GO:0009086">
    <property type="term" value="P:methionine biosynthetic process"/>
    <property type="evidence" value="ECO:0007669"/>
    <property type="project" value="UniProtKB-UniRule"/>
</dbReference>
<dbReference type="GO" id="GO:0008270">
    <property type="term" value="F:zinc ion binding"/>
    <property type="evidence" value="ECO:0007669"/>
    <property type="project" value="InterPro"/>
</dbReference>
<feature type="binding site" evidence="11">
    <location>
        <position position="18"/>
    </location>
    <ligand>
        <name>5-methyltetrahydropteroyltri-L-glutamate</name>
        <dbReference type="ChEBI" id="CHEBI:58207"/>
    </ligand>
</feature>
<feature type="active site" description="Proton donor" evidence="10 13">
    <location>
        <position position="693"/>
    </location>
</feature>
<feature type="binding site" evidence="12">
    <location>
        <position position="664"/>
    </location>
    <ligand>
        <name>Zn(2+)</name>
        <dbReference type="ChEBI" id="CHEBI:29105"/>
        <label>1</label>
        <note>catalytic</note>
    </ligand>
</feature>
<dbReference type="AlphaFoldDB" id="A0A3D8P381"/>
<proteinExistence type="inferred from homology"/>
<comment type="caution">
    <text evidence="16">The sequence shown here is derived from an EMBL/GenBank/DDBJ whole genome shotgun (WGS) entry which is preliminary data.</text>
</comment>
<keyword evidence="5 10" id="KW-0028">Amino-acid biosynthesis</keyword>
<evidence type="ECO:0000313" key="16">
    <source>
        <dbReference type="EMBL" id="RDV83040.1"/>
    </source>
</evidence>
<feature type="binding site" evidence="10">
    <location>
        <position position="483"/>
    </location>
    <ligand>
        <name>L-homocysteine</name>
        <dbReference type="ChEBI" id="CHEBI:58199"/>
    </ligand>
</feature>
<dbReference type="CDD" id="cd03311">
    <property type="entry name" value="CIMS_C_terminal_like"/>
    <property type="match status" value="1"/>
</dbReference>
<evidence type="ECO:0000259" key="14">
    <source>
        <dbReference type="Pfam" id="PF01717"/>
    </source>
</evidence>
<dbReference type="NCBIfam" id="TIGR01371">
    <property type="entry name" value="met_syn_B12ind"/>
    <property type="match status" value="1"/>
</dbReference>
<reference evidence="16 17" key="1">
    <citation type="submission" date="2018-08" db="EMBL/GenBank/DDBJ databases">
        <title>Form III RuBisCO-mediated autotrophy in Thermodesulfobium bacteria.</title>
        <authorList>
            <person name="Toshchakov S.V."/>
            <person name="Kublanov I.V."/>
            <person name="Frolov E."/>
            <person name="Bonch-Osmolovskaya E.A."/>
            <person name="Tourova T.P."/>
            <person name="Chernych N.A."/>
            <person name="Lebedinsky A.V."/>
        </authorList>
    </citation>
    <scope>NUCLEOTIDE SEQUENCE [LARGE SCALE GENOMIC DNA]</scope>
    <source>
        <strain evidence="16 17">SR</strain>
    </source>
</reference>
<comment type="function">
    <text evidence="1 10">Catalyzes the transfer of a methyl group from 5-methyltetrahydrofolate to homocysteine resulting in methionine formation.</text>
</comment>
<accession>A0A3D8P381</accession>
<keyword evidence="6 10" id="KW-0808">Transferase</keyword>
<feature type="binding site" evidence="12">
    <location>
        <position position="642"/>
    </location>
    <ligand>
        <name>Zn(2+)</name>
        <dbReference type="ChEBI" id="CHEBI:29105"/>
        <label>1</label>
        <note>catalytic</note>
    </ligand>
</feature>
<keyword evidence="9 10" id="KW-0486">Methionine biosynthesis</keyword>
<feature type="binding site" evidence="11">
    <location>
        <position position="116"/>
    </location>
    <ligand>
        <name>5-methyltetrahydropteroyltri-L-glutamate</name>
        <dbReference type="ChEBI" id="CHEBI:58207"/>
    </ligand>
</feature>
<evidence type="ECO:0000256" key="13">
    <source>
        <dbReference type="PIRSR" id="PIRSR000382-3"/>
    </source>
</evidence>
<evidence type="ECO:0000256" key="2">
    <source>
        <dbReference type="ARBA" id="ARBA00004681"/>
    </source>
</evidence>
<keyword evidence="7 10" id="KW-0479">Metal-binding</keyword>
<evidence type="ECO:0000256" key="9">
    <source>
        <dbReference type="ARBA" id="ARBA00023167"/>
    </source>
</evidence>
<dbReference type="HAMAP" id="MF_00172">
    <property type="entry name" value="Meth_synth"/>
    <property type="match status" value="1"/>
</dbReference>
<dbReference type="GO" id="GO:0003871">
    <property type="term" value="F:5-methyltetrahydropteroyltriglutamate-homocysteine S-methyltransferase activity"/>
    <property type="evidence" value="ECO:0007669"/>
    <property type="project" value="UniProtKB-UniRule"/>
</dbReference>
<comment type="similarity">
    <text evidence="3 10">Belongs to the vitamin-B12 independent methionine synthase family.</text>
</comment>
<protein>
    <recommendedName>
        <fullName evidence="10">5-methyltetrahydropteroyltriglutamate--homocysteine methyltransferase</fullName>
        <ecNumber evidence="10">2.1.1.14</ecNumber>
    </recommendedName>
    <alternativeName>
        <fullName evidence="10">Cobalamin-independent methionine synthase</fullName>
    </alternativeName>
    <alternativeName>
        <fullName evidence="10">Methionine synthase, vitamin-B12 independent isozyme</fullName>
    </alternativeName>
</protein>
<dbReference type="GO" id="GO:0032259">
    <property type="term" value="P:methylation"/>
    <property type="evidence" value="ECO:0007669"/>
    <property type="project" value="UniProtKB-KW"/>
</dbReference>
<feature type="binding site" evidence="10">
    <location>
        <position position="642"/>
    </location>
    <ligand>
        <name>Zn(2+)</name>
        <dbReference type="ChEBI" id="CHEBI:29105"/>
        <note>catalytic</note>
    </ligand>
</feature>
<evidence type="ECO:0000256" key="3">
    <source>
        <dbReference type="ARBA" id="ARBA00009553"/>
    </source>
</evidence>
<dbReference type="InterPro" id="IPR038071">
    <property type="entry name" value="UROD/MetE-like_sf"/>
</dbReference>
<feature type="binding site" evidence="10 11">
    <location>
        <begin position="430"/>
        <end position="432"/>
    </location>
    <ligand>
        <name>L-homocysteine</name>
        <dbReference type="ChEBI" id="CHEBI:58199"/>
    </ligand>
</feature>
<evidence type="ECO:0000256" key="11">
    <source>
        <dbReference type="PIRSR" id="PIRSR000382-1"/>
    </source>
</evidence>
<comment type="catalytic activity">
    <reaction evidence="10">
        <text>5-methyltetrahydropteroyltri-L-glutamate + L-homocysteine = tetrahydropteroyltri-L-glutamate + L-methionine</text>
        <dbReference type="Rhea" id="RHEA:21196"/>
        <dbReference type="ChEBI" id="CHEBI:57844"/>
        <dbReference type="ChEBI" id="CHEBI:58140"/>
        <dbReference type="ChEBI" id="CHEBI:58199"/>
        <dbReference type="ChEBI" id="CHEBI:58207"/>
        <dbReference type="EC" id="2.1.1.14"/>
    </reaction>
</comment>
<evidence type="ECO:0000256" key="8">
    <source>
        <dbReference type="ARBA" id="ARBA00022833"/>
    </source>
</evidence>
<evidence type="ECO:0000256" key="6">
    <source>
        <dbReference type="ARBA" id="ARBA00022679"/>
    </source>
</evidence>